<evidence type="ECO:0000313" key="3">
    <source>
        <dbReference type="Proteomes" id="UP001054846"/>
    </source>
</evidence>
<reference evidence="2 3" key="1">
    <citation type="journal article" date="2021" name="Genome Biol. Evol.">
        <title>Complete Genome Sequencing of a Novel Gloeobacter Species from a Waterfall Cave in Mexico.</title>
        <authorList>
            <person name="Saw J.H."/>
            <person name="Cardona T."/>
            <person name="Montejano G."/>
        </authorList>
    </citation>
    <scope>NUCLEOTIDE SEQUENCE [LARGE SCALE GENOMIC DNA]</scope>
    <source>
        <strain evidence="2">MG652769</strain>
    </source>
</reference>
<sequence length="494" mass="54223">MFCVESSQLEQEAQMLGPIIKHEWRNLVAQSTLWPIVGLFALLIGYGVYNGAAWVQFQQEAIQTARQDEATRLASLGKQLASLEHGPTAALKEAPQASAWWVGYSLAGRYAVMPPGPLASLSVGQSDLYPYYFKVTTASKQAFINNNEIENPTNLLAGHFDLAFVIVYLYPLLILALSYNLISQERDEGTLSMLLSQPVALATFVLGKIAFRALIVLALAVVFSLAGVVLGGAELGAPGTALRLGLWILVVASYGAFWFAAAVAVNALGGSSATNAVALMGLWLAFVMLIPALVNITISAVDPMPSRLEMIQSLREASSAASDQSDQFLSKYQADHPELAAEGKGGFNYTDYGVRYTLVQAEVDRRVRPVLERFDAQLLRQQEWVDRYRYLSPAVVTQEALNDLAGTGVARYRHFLGQVEVYHRDWQKFFRADTMGKRYFDTYDLQARQRFRFSEEAPGPLTERVLGSLLGLIAPAVLIGLVGLSALRRYPITG</sequence>
<keyword evidence="1" id="KW-0472">Membrane</keyword>
<feature type="transmembrane region" description="Helical" evidence="1">
    <location>
        <begin position="277"/>
        <end position="301"/>
    </location>
</feature>
<dbReference type="InterPro" id="IPR021913">
    <property type="entry name" value="DUF3526"/>
</dbReference>
<protein>
    <submittedName>
        <fullName evidence="2">DUF3526 domain-containing protein</fullName>
    </submittedName>
</protein>
<dbReference type="Pfam" id="PF12730">
    <property type="entry name" value="ABC2_membrane_4"/>
    <property type="match status" value="1"/>
</dbReference>
<dbReference type="PANTHER" id="PTHR43471">
    <property type="entry name" value="ABC TRANSPORTER PERMEASE"/>
    <property type="match status" value="1"/>
</dbReference>
<gene>
    <name evidence="2" type="ORF">ISF26_19335</name>
</gene>
<name>A0ABY3PJP4_9CYAN</name>
<proteinExistence type="predicted"/>
<accession>A0ABY3PJP4</accession>
<organism evidence="2 3">
    <name type="scientific">Gloeobacter morelensis MG652769</name>
    <dbReference type="NCBI Taxonomy" id="2781736"/>
    <lineage>
        <taxon>Bacteria</taxon>
        <taxon>Bacillati</taxon>
        <taxon>Cyanobacteriota</taxon>
        <taxon>Cyanophyceae</taxon>
        <taxon>Gloeobacterales</taxon>
        <taxon>Gloeobacteraceae</taxon>
        <taxon>Gloeobacter</taxon>
        <taxon>Gloeobacter morelensis</taxon>
    </lineage>
</organism>
<feature type="transmembrane region" description="Helical" evidence="1">
    <location>
        <begin position="465"/>
        <end position="487"/>
    </location>
</feature>
<evidence type="ECO:0000256" key="1">
    <source>
        <dbReference type="SAM" id="Phobius"/>
    </source>
</evidence>
<keyword evidence="3" id="KW-1185">Reference proteome</keyword>
<feature type="transmembrane region" description="Helical" evidence="1">
    <location>
        <begin position="162"/>
        <end position="182"/>
    </location>
</feature>
<keyword evidence="1" id="KW-1133">Transmembrane helix</keyword>
<feature type="transmembrane region" description="Helical" evidence="1">
    <location>
        <begin position="27"/>
        <end position="49"/>
    </location>
</feature>
<dbReference type="EMBL" id="CP063845">
    <property type="protein sequence ID" value="UFP93901.1"/>
    <property type="molecule type" value="Genomic_DNA"/>
</dbReference>
<keyword evidence="1" id="KW-0812">Transmembrane</keyword>
<dbReference type="PANTHER" id="PTHR43471:SF14">
    <property type="entry name" value="ABC-2 TYPE TRANSPORT SYSTEM PERMEASE PROTEIN"/>
    <property type="match status" value="1"/>
</dbReference>
<dbReference type="Pfam" id="PF12040">
    <property type="entry name" value="DUF3526"/>
    <property type="match status" value="1"/>
</dbReference>
<feature type="transmembrane region" description="Helical" evidence="1">
    <location>
        <begin position="244"/>
        <end position="265"/>
    </location>
</feature>
<evidence type="ECO:0000313" key="2">
    <source>
        <dbReference type="EMBL" id="UFP93901.1"/>
    </source>
</evidence>
<feature type="transmembrane region" description="Helical" evidence="1">
    <location>
        <begin position="213"/>
        <end position="232"/>
    </location>
</feature>
<dbReference type="Proteomes" id="UP001054846">
    <property type="component" value="Chromosome"/>
</dbReference>